<evidence type="ECO:0000313" key="4">
    <source>
        <dbReference type="EMBL" id="TDW14558.1"/>
    </source>
</evidence>
<proteinExistence type="predicted"/>
<name>A0A4R7ZEH5_9FIRM</name>
<accession>A0A4R7ZEH5</accession>
<reference evidence="4 5" key="1">
    <citation type="submission" date="2019-03" db="EMBL/GenBank/DDBJ databases">
        <title>Genomic Encyclopedia of Type Strains, Phase IV (KMG-IV): sequencing the most valuable type-strain genomes for metagenomic binning, comparative biology and taxonomic classification.</title>
        <authorList>
            <person name="Goeker M."/>
        </authorList>
    </citation>
    <scope>NUCLEOTIDE SEQUENCE [LARGE SCALE GENOMIC DNA]</scope>
    <source>
        <strain evidence="4 5">DSM 28867</strain>
    </source>
</reference>
<keyword evidence="1" id="KW-0597">Phosphoprotein</keyword>
<gene>
    <name evidence="4" type="ORF">EDD63_1396</name>
</gene>
<organism evidence="4 5">
    <name type="scientific">Breznakia blatticola</name>
    <dbReference type="NCBI Taxonomy" id="1754012"/>
    <lineage>
        <taxon>Bacteria</taxon>
        <taxon>Bacillati</taxon>
        <taxon>Bacillota</taxon>
        <taxon>Erysipelotrichia</taxon>
        <taxon>Erysipelotrichales</taxon>
        <taxon>Erysipelotrichaceae</taxon>
        <taxon>Breznakia</taxon>
    </lineage>
</organism>
<dbReference type="GO" id="GO:0000156">
    <property type="term" value="F:phosphorelay response regulator activity"/>
    <property type="evidence" value="ECO:0007669"/>
    <property type="project" value="InterPro"/>
</dbReference>
<dbReference type="PROSITE" id="PS50110">
    <property type="entry name" value="RESPONSE_REGULATORY"/>
    <property type="match status" value="1"/>
</dbReference>
<dbReference type="Pfam" id="PF00072">
    <property type="entry name" value="Response_reg"/>
    <property type="match status" value="1"/>
</dbReference>
<evidence type="ECO:0000259" key="3">
    <source>
        <dbReference type="PROSITE" id="PS50930"/>
    </source>
</evidence>
<dbReference type="RefSeq" id="WP_134170708.1">
    <property type="nucleotide sequence ID" value="NZ_SODD01000039.1"/>
</dbReference>
<dbReference type="PANTHER" id="PTHR37299:SF1">
    <property type="entry name" value="STAGE 0 SPORULATION PROTEIN A HOMOLOG"/>
    <property type="match status" value="1"/>
</dbReference>
<dbReference type="Gene3D" id="3.40.50.2300">
    <property type="match status" value="1"/>
</dbReference>
<dbReference type="Pfam" id="PF04397">
    <property type="entry name" value="LytTR"/>
    <property type="match status" value="1"/>
</dbReference>
<dbReference type="GO" id="GO:0003677">
    <property type="term" value="F:DNA binding"/>
    <property type="evidence" value="ECO:0007669"/>
    <property type="project" value="InterPro"/>
</dbReference>
<dbReference type="InterPro" id="IPR046947">
    <property type="entry name" value="LytR-like"/>
</dbReference>
<protein>
    <submittedName>
        <fullName evidence="4">LytTR family two component transcriptional regulator</fullName>
    </submittedName>
</protein>
<dbReference type="SMART" id="SM00850">
    <property type="entry name" value="LytTR"/>
    <property type="match status" value="1"/>
</dbReference>
<evidence type="ECO:0000259" key="2">
    <source>
        <dbReference type="PROSITE" id="PS50110"/>
    </source>
</evidence>
<dbReference type="SMART" id="SM00448">
    <property type="entry name" value="REC"/>
    <property type="match status" value="1"/>
</dbReference>
<feature type="modified residue" description="4-aspartylphosphate" evidence="1">
    <location>
        <position position="60"/>
    </location>
</feature>
<dbReference type="InterPro" id="IPR001789">
    <property type="entry name" value="Sig_transdc_resp-reg_receiver"/>
</dbReference>
<keyword evidence="5" id="KW-1185">Reference proteome</keyword>
<feature type="domain" description="Response regulatory" evidence="2">
    <location>
        <begin position="3"/>
        <end position="123"/>
    </location>
</feature>
<evidence type="ECO:0000313" key="5">
    <source>
        <dbReference type="Proteomes" id="UP000294743"/>
    </source>
</evidence>
<dbReference type="PANTHER" id="PTHR37299">
    <property type="entry name" value="TRANSCRIPTIONAL REGULATOR-RELATED"/>
    <property type="match status" value="1"/>
</dbReference>
<dbReference type="InterPro" id="IPR011006">
    <property type="entry name" value="CheY-like_superfamily"/>
</dbReference>
<evidence type="ECO:0000256" key="1">
    <source>
        <dbReference type="PROSITE-ProRule" id="PRU00169"/>
    </source>
</evidence>
<dbReference type="EMBL" id="SODD01000039">
    <property type="protein sequence ID" value="TDW14558.1"/>
    <property type="molecule type" value="Genomic_DNA"/>
</dbReference>
<dbReference type="AlphaFoldDB" id="A0A4R7ZEH5"/>
<sequence>MIEICLCEDNQRTREREVEFLEDFDKKHNVMMQLSTFKTAEELLFFLADHLKEVDIFLLDVYLPDMSGIELAKKIRNMGSDAQIIFITSSKDHVFEAFDTMPLHYITKDTFYSGKLEDALLKAIELRNTRSPQFTYKKRGSDHFVDTNDIYSFEINGRVTIIDTTHGVDDFYGKMQDLEEALPMDSFLRVHRSFIVNMKHIIRFSPTMITLRNGKEIPIGKSYYANSRGAFTDYLNKRGKA</sequence>
<dbReference type="SUPFAM" id="SSF52172">
    <property type="entry name" value="CheY-like"/>
    <property type="match status" value="1"/>
</dbReference>
<comment type="caution">
    <text evidence="4">The sequence shown here is derived from an EMBL/GenBank/DDBJ whole genome shotgun (WGS) entry which is preliminary data.</text>
</comment>
<dbReference type="PROSITE" id="PS50930">
    <property type="entry name" value="HTH_LYTTR"/>
    <property type="match status" value="1"/>
</dbReference>
<dbReference type="OrthoDB" id="9802383at2"/>
<dbReference type="InterPro" id="IPR007492">
    <property type="entry name" value="LytTR_DNA-bd_dom"/>
</dbReference>
<feature type="domain" description="HTH LytTR-type" evidence="3">
    <location>
        <begin position="134"/>
        <end position="233"/>
    </location>
</feature>
<dbReference type="Gene3D" id="2.40.50.1020">
    <property type="entry name" value="LytTr DNA-binding domain"/>
    <property type="match status" value="1"/>
</dbReference>
<dbReference type="Proteomes" id="UP000294743">
    <property type="component" value="Unassembled WGS sequence"/>
</dbReference>